<dbReference type="SUPFAM" id="SSF55811">
    <property type="entry name" value="Nudix"/>
    <property type="match status" value="1"/>
</dbReference>
<dbReference type="Proteomes" id="UP000076023">
    <property type="component" value="Unassembled WGS sequence"/>
</dbReference>
<name>A0A146GCH3_TERSA</name>
<gene>
    <name evidence="1" type="ORF">TSACC_22650</name>
</gene>
<protein>
    <submittedName>
        <fullName evidence="1">Predicted phosphoesterase, NUDIX family</fullName>
    </submittedName>
</protein>
<dbReference type="RefSeq" id="WP_075080751.1">
    <property type="nucleotide sequence ID" value="NZ_BDCO01000002.1"/>
</dbReference>
<dbReference type="AlphaFoldDB" id="A0A146GCH3"/>
<evidence type="ECO:0000313" key="1">
    <source>
        <dbReference type="EMBL" id="GAT34226.1"/>
    </source>
</evidence>
<dbReference type="InParanoid" id="A0A146GCH3"/>
<dbReference type="EMBL" id="BDCO01000002">
    <property type="protein sequence ID" value="GAT34226.1"/>
    <property type="molecule type" value="Genomic_DNA"/>
</dbReference>
<reference evidence="2" key="1">
    <citation type="journal article" date="2017" name="Genome Announc.">
        <title>Draft Genome Sequence of Terrimicrobium sacchariphilum NM-5T, a Facultative Anaerobic Soil Bacterium of the Class Spartobacteria.</title>
        <authorList>
            <person name="Qiu Y.L."/>
            <person name="Tourlousse D.M."/>
            <person name="Matsuura N."/>
            <person name="Ohashi A."/>
            <person name="Sekiguchi Y."/>
        </authorList>
    </citation>
    <scope>NUCLEOTIDE SEQUENCE [LARGE SCALE GENOMIC DNA]</scope>
    <source>
        <strain evidence="2">NM-5</strain>
    </source>
</reference>
<dbReference type="Gene3D" id="3.90.79.10">
    <property type="entry name" value="Nucleoside Triphosphate Pyrophosphohydrolase"/>
    <property type="match status" value="1"/>
</dbReference>
<accession>A0A146GCH3</accession>
<dbReference type="InterPro" id="IPR015797">
    <property type="entry name" value="NUDIX_hydrolase-like_dom_sf"/>
</dbReference>
<dbReference type="OrthoDB" id="6398375at2"/>
<dbReference type="STRING" id="690879.TSACC_22650"/>
<sequence length="202" mass="22496">MATSEENVLVVPRSLFDELGSFQGLRRPAEPYLEKFLLKENNSFLARSLAENDPSFKQIIPYCVFTHGDRILHYVRGSKSGEKRLVAKGSIGIGGHINDTDESQASFDQSAYHYAVKREISEELSLTGGFTERTVALINDDSNEVGAVHLGVVHIVTLESDQVSAGEKAIAELGFLTIEQLRERRDNLETWSQIVVDAWDTL</sequence>
<comment type="caution">
    <text evidence="1">The sequence shown here is derived from an EMBL/GenBank/DDBJ whole genome shotgun (WGS) entry which is preliminary data.</text>
</comment>
<evidence type="ECO:0000313" key="2">
    <source>
        <dbReference type="Proteomes" id="UP000076023"/>
    </source>
</evidence>
<keyword evidence="2" id="KW-1185">Reference proteome</keyword>
<organism evidence="1 2">
    <name type="scientific">Terrimicrobium sacchariphilum</name>
    <dbReference type="NCBI Taxonomy" id="690879"/>
    <lineage>
        <taxon>Bacteria</taxon>
        <taxon>Pseudomonadati</taxon>
        <taxon>Verrucomicrobiota</taxon>
        <taxon>Terrimicrobiia</taxon>
        <taxon>Terrimicrobiales</taxon>
        <taxon>Terrimicrobiaceae</taxon>
        <taxon>Terrimicrobium</taxon>
    </lineage>
</organism>
<proteinExistence type="predicted"/>